<dbReference type="SUPFAM" id="SSF46689">
    <property type="entry name" value="Homeodomain-like"/>
    <property type="match status" value="2"/>
</dbReference>
<dbReference type="PANTHER" id="PTHR43280:SF28">
    <property type="entry name" value="HTH-TYPE TRANSCRIPTIONAL ACTIVATOR RHAS"/>
    <property type="match status" value="1"/>
</dbReference>
<dbReference type="InterPro" id="IPR018060">
    <property type="entry name" value="HTH_AraC"/>
</dbReference>
<comment type="caution">
    <text evidence="7">The sequence shown here is derived from an EMBL/GenBank/DDBJ whole genome shotgun (WGS) entry which is preliminary data.</text>
</comment>
<dbReference type="Pfam" id="PF12833">
    <property type="entry name" value="HTH_18"/>
    <property type="match status" value="1"/>
</dbReference>
<feature type="domain" description="Response regulatory" evidence="6">
    <location>
        <begin position="3"/>
        <end position="120"/>
    </location>
</feature>
<evidence type="ECO:0000313" key="7">
    <source>
        <dbReference type="EMBL" id="MFD0959171.1"/>
    </source>
</evidence>
<dbReference type="PROSITE" id="PS50110">
    <property type="entry name" value="RESPONSE_REGULATORY"/>
    <property type="match status" value="1"/>
</dbReference>
<dbReference type="EMBL" id="JBHTJZ010000007">
    <property type="protein sequence ID" value="MFD0959171.1"/>
    <property type="molecule type" value="Genomic_DNA"/>
</dbReference>
<evidence type="ECO:0000259" key="5">
    <source>
        <dbReference type="PROSITE" id="PS01124"/>
    </source>
</evidence>
<feature type="modified residue" description="4-aspartylphosphate" evidence="4">
    <location>
        <position position="55"/>
    </location>
</feature>
<dbReference type="PANTHER" id="PTHR43280">
    <property type="entry name" value="ARAC-FAMILY TRANSCRIPTIONAL REGULATOR"/>
    <property type="match status" value="1"/>
</dbReference>
<evidence type="ECO:0000256" key="3">
    <source>
        <dbReference type="ARBA" id="ARBA00023163"/>
    </source>
</evidence>
<evidence type="ECO:0000256" key="1">
    <source>
        <dbReference type="ARBA" id="ARBA00023015"/>
    </source>
</evidence>
<dbReference type="Gene3D" id="3.40.50.2300">
    <property type="match status" value="1"/>
</dbReference>
<keyword evidence="3" id="KW-0804">Transcription</keyword>
<protein>
    <submittedName>
        <fullName evidence="7">Response regulator</fullName>
    </submittedName>
</protein>
<sequence>MYRILIVDDLPIIVDGIVSLLRRQLSDEVELYKAYSAYKALEMMNRTNMDIVLSDIKMPGMEGIELLGEIRTSWPSCKVIFLTSYEDFGYAKNALSGGGFDYILKTESDDTIVQAVQKAMAKLESENETSRMLELAEQQTKRAGSVLRQALLREVVLGEINLSTEEMRKKFREAQLGLSVEQPICLLLGRIDAWGGIAPSERRISLEAMQSLVEECFSGVVELTSFTYDESNLLWLFPRCADRDSVGIERQSLERIQQTCRASLRLPVSFLITQSPVNWPEVPKAFAALQFLLLGQEEMCREVDLTDTMTSVTTGSEVDWEQSKLHSQKLKKIEVLGHYLERGEREQFDKLFSEIMSDAAGGSRKGFRKLEVYHALAAVFLSYLNVHPHDVNKLAQYGLEMLTHVDSGRSWEEIEEYFGGLAQLLLQCAETSESDDGHDIVRWINQYIDTHLMDDLSLSRLAELVHLNPSYLSRLYKYSSGIGISDYITLARINRSKELLLNSSHKIYEIAEMVGYQSRLSFIRFFKKHAHVTPQEYRGRKAVQG</sequence>
<keyword evidence="8" id="KW-1185">Reference proteome</keyword>
<dbReference type="InterPro" id="IPR011006">
    <property type="entry name" value="CheY-like_superfamily"/>
</dbReference>
<evidence type="ECO:0000259" key="6">
    <source>
        <dbReference type="PROSITE" id="PS50110"/>
    </source>
</evidence>
<dbReference type="InterPro" id="IPR001789">
    <property type="entry name" value="Sig_transdc_resp-reg_receiver"/>
</dbReference>
<dbReference type="SMART" id="SM00342">
    <property type="entry name" value="HTH_ARAC"/>
    <property type="match status" value="1"/>
</dbReference>
<keyword evidence="4" id="KW-0597">Phosphoprotein</keyword>
<feature type="domain" description="HTH araC/xylS-type" evidence="5">
    <location>
        <begin position="442"/>
        <end position="540"/>
    </location>
</feature>
<dbReference type="PROSITE" id="PS01124">
    <property type="entry name" value="HTH_ARAC_FAMILY_2"/>
    <property type="match status" value="1"/>
</dbReference>
<accession>A0ABW3HNU4</accession>
<reference evidence="8" key="1">
    <citation type="journal article" date="2019" name="Int. J. Syst. Evol. Microbiol.">
        <title>The Global Catalogue of Microorganisms (GCM) 10K type strain sequencing project: providing services to taxonomists for standard genome sequencing and annotation.</title>
        <authorList>
            <consortium name="The Broad Institute Genomics Platform"/>
            <consortium name="The Broad Institute Genome Sequencing Center for Infectious Disease"/>
            <person name="Wu L."/>
            <person name="Ma J."/>
        </authorList>
    </citation>
    <scope>NUCLEOTIDE SEQUENCE [LARGE SCALE GENOMIC DNA]</scope>
    <source>
        <strain evidence="8">CCUG 59129</strain>
    </source>
</reference>
<name>A0ABW3HNU4_9BACL</name>
<keyword evidence="2" id="KW-0238">DNA-binding</keyword>
<dbReference type="Proteomes" id="UP001596989">
    <property type="component" value="Unassembled WGS sequence"/>
</dbReference>
<keyword evidence="1" id="KW-0805">Transcription regulation</keyword>
<proteinExistence type="predicted"/>
<gene>
    <name evidence="7" type="ORF">ACFQ2I_07195</name>
</gene>
<dbReference type="RefSeq" id="WP_377563149.1">
    <property type="nucleotide sequence ID" value="NZ_JBHTJZ010000007.1"/>
</dbReference>
<dbReference type="Pfam" id="PF00072">
    <property type="entry name" value="Response_reg"/>
    <property type="match status" value="1"/>
</dbReference>
<dbReference type="SMART" id="SM00448">
    <property type="entry name" value="REC"/>
    <property type="match status" value="1"/>
</dbReference>
<evidence type="ECO:0000313" key="8">
    <source>
        <dbReference type="Proteomes" id="UP001596989"/>
    </source>
</evidence>
<dbReference type="Gene3D" id="1.10.10.60">
    <property type="entry name" value="Homeodomain-like"/>
    <property type="match status" value="2"/>
</dbReference>
<dbReference type="SUPFAM" id="SSF52172">
    <property type="entry name" value="CheY-like"/>
    <property type="match status" value="1"/>
</dbReference>
<evidence type="ECO:0000256" key="2">
    <source>
        <dbReference type="ARBA" id="ARBA00023125"/>
    </source>
</evidence>
<dbReference type="CDD" id="cd17536">
    <property type="entry name" value="REC_YesN-like"/>
    <property type="match status" value="1"/>
</dbReference>
<dbReference type="InterPro" id="IPR009057">
    <property type="entry name" value="Homeodomain-like_sf"/>
</dbReference>
<evidence type="ECO:0000256" key="4">
    <source>
        <dbReference type="PROSITE-ProRule" id="PRU00169"/>
    </source>
</evidence>
<organism evidence="7 8">
    <name type="scientific">Paenibacillus chungangensis</name>
    <dbReference type="NCBI Taxonomy" id="696535"/>
    <lineage>
        <taxon>Bacteria</taxon>
        <taxon>Bacillati</taxon>
        <taxon>Bacillota</taxon>
        <taxon>Bacilli</taxon>
        <taxon>Bacillales</taxon>
        <taxon>Paenibacillaceae</taxon>
        <taxon>Paenibacillus</taxon>
    </lineage>
</organism>